<feature type="transmembrane region" description="Helical" evidence="15">
    <location>
        <begin position="182"/>
        <end position="201"/>
    </location>
</feature>
<dbReference type="InterPro" id="IPR023214">
    <property type="entry name" value="HAD_sf"/>
</dbReference>
<dbReference type="EC" id="7.6.2.1" evidence="15"/>
<sequence length="941" mass="108130">MVMISSDNSEGSCYVTTANLDGETNLKTFTSATETKSYQTVDQLKDLNATITCKQPLVELYNFVGYLSLKENENEETEIPLGSQNLLLRGARLRNTPYIYGCAVYTGQETKMALNSKFKSAKVSVVERTMNVYLKFFLCLLIAEVGVCTGLHYWFAKKMDKTSHWYVDAHAPITTSKVVEDFLAFLVILNYTIPISLYVTIEVQKFIGSKFFAWDLSMYDEDRNIAAKPNTSDLNEELGQVEYLFTDKTGTLTQNSMKFQQCIIGDRCYIDFKDQLCEKPEVHEVDPEPVKVLNQEVQDFFEVLALCHTVRVDYSKFKSIATGRHYSVSGIEYSYQASSPDEKAFLDACRKYEVVFHGTYESRLQVSYQGQMIRYTLLDCFDFDSDRKRMSVVVKNENNEIYLLCKGAECSIMDRIVSGHKCLISQQINYYAKLGLRTLVIARKKLTQEEYTIYKQKLAEAKKDLKNREEMLSKVFNEVEDNLILLGATGVEDKLQDGVPETMRCLRDAGIKIWVLTGDKEETAVNISYSAGHFEEGSFELRLTNFNILNSSDIVDCQIELRKHLDIVNDKLSYGSRYVLIVDGCTLTILLKHNREDLCALCLKCSTVLCCRLIPLQKASIVNLIKTSKLRPITAAIGDGANDVSMIQEAHVGLGLFGKEGRQAVRCSDYAFSQFRFLIPALLKHGHYYYVRVANLVQYFFYKNIAFITTQIYYGYFNTFSQQSLFESFLLMFYNITFTSLPIFIYGLFEQDINCTELITIPTIYRKYYKNKLLSGKQFLKWNLLAIWHSLVVYFGVQLLISDTTSIFEDGKSIGNWSFGFMVYFVCTVTVNLKLAVETYSWYHLFALSFVITFVGSFILLFIYDSFLWSQFLDSNNLYMILQNILTSGTFWLTIIILPCVALLPDYLIKFVYDVKYHNKLQRAGGYIRFYGEQDLPDDMR</sequence>
<dbReference type="InterPro" id="IPR023299">
    <property type="entry name" value="ATPase_P-typ_cyto_dom_N"/>
</dbReference>
<keyword evidence="6 13" id="KW-0067">ATP-binding</keyword>
<dbReference type="SFLD" id="SFLDS00003">
    <property type="entry name" value="Haloacid_Dehalogenase"/>
    <property type="match status" value="1"/>
</dbReference>
<dbReference type="InterPro" id="IPR032630">
    <property type="entry name" value="P_typ_ATPase_c"/>
</dbReference>
<feature type="binding site" evidence="13">
    <location>
        <position position="519"/>
    </location>
    <ligand>
        <name>ATP</name>
        <dbReference type="ChEBI" id="CHEBI:30616"/>
    </ligand>
</feature>
<feature type="transmembrane region" description="Helical" evidence="15">
    <location>
        <begin position="729"/>
        <end position="749"/>
    </location>
</feature>
<evidence type="ECO:0000256" key="1">
    <source>
        <dbReference type="ARBA" id="ARBA00004141"/>
    </source>
</evidence>
<feature type="binding site" evidence="13">
    <location>
        <position position="618"/>
    </location>
    <ligand>
        <name>ATP</name>
        <dbReference type="ChEBI" id="CHEBI:30616"/>
    </ligand>
</feature>
<dbReference type="Gene3D" id="3.40.50.1000">
    <property type="entry name" value="HAD superfamily/HAD-like"/>
    <property type="match status" value="1"/>
</dbReference>
<keyword evidence="3 15" id="KW-0812">Transmembrane</keyword>
<evidence type="ECO:0000256" key="16">
    <source>
        <dbReference type="SAM" id="Coils"/>
    </source>
</evidence>
<feature type="transmembrane region" description="Helical" evidence="15">
    <location>
        <begin position="699"/>
        <end position="717"/>
    </location>
</feature>
<evidence type="ECO:0000256" key="5">
    <source>
        <dbReference type="ARBA" id="ARBA00022741"/>
    </source>
</evidence>
<evidence type="ECO:0000256" key="15">
    <source>
        <dbReference type="RuleBase" id="RU362033"/>
    </source>
</evidence>
<dbReference type="Pfam" id="PF16212">
    <property type="entry name" value="PhoLip_ATPase_C"/>
    <property type="match status" value="1"/>
</dbReference>
<evidence type="ECO:0000256" key="8">
    <source>
        <dbReference type="ARBA" id="ARBA00022967"/>
    </source>
</evidence>
<evidence type="ECO:0000256" key="9">
    <source>
        <dbReference type="ARBA" id="ARBA00022989"/>
    </source>
</evidence>
<evidence type="ECO:0000256" key="12">
    <source>
        <dbReference type="PIRSR" id="PIRSR606539-1"/>
    </source>
</evidence>
<evidence type="ECO:0000256" key="2">
    <source>
        <dbReference type="ARBA" id="ARBA00008109"/>
    </source>
</evidence>
<comment type="subcellular location">
    <subcellularLocation>
        <location evidence="1 15">Membrane</location>
        <topology evidence="1 15">Multi-pass membrane protein</topology>
    </subcellularLocation>
</comment>
<comment type="similarity">
    <text evidence="2 15">Belongs to the cation transport ATPase (P-type) (TC 3.A.3) family. Type IV subfamily.</text>
</comment>
<feature type="active site" description="4-aspartylphosphate intermediate" evidence="12">
    <location>
        <position position="247"/>
    </location>
</feature>
<dbReference type="Pfam" id="PF13246">
    <property type="entry name" value="Cation_ATPase"/>
    <property type="match status" value="1"/>
</dbReference>
<dbReference type="InterPro" id="IPR044492">
    <property type="entry name" value="P_typ_ATPase_HD_dom"/>
</dbReference>
<dbReference type="NCBIfam" id="TIGR01652">
    <property type="entry name" value="ATPase-Plipid"/>
    <property type="match status" value="1"/>
</dbReference>
<dbReference type="SFLD" id="SFLDG00002">
    <property type="entry name" value="C1.7:_P-type_atpase_like"/>
    <property type="match status" value="1"/>
</dbReference>
<dbReference type="NCBIfam" id="TIGR01494">
    <property type="entry name" value="ATPase_P-type"/>
    <property type="match status" value="1"/>
</dbReference>
<keyword evidence="16" id="KW-0175">Coiled coil</keyword>
<dbReference type="FunFam" id="3.40.50.1000:FF:000014">
    <property type="entry name" value="Phospholipid-transporting ATPase"/>
    <property type="match status" value="1"/>
</dbReference>
<dbReference type="GO" id="GO:0000287">
    <property type="term" value="F:magnesium ion binding"/>
    <property type="evidence" value="ECO:0007669"/>
    <property type="project" value="UniProtKB-UniRule"/>
</dbReference>
<feature type="transmembrane region" description="Helical" evidence="15">
    <location>
        <begin position="814"/>
        <end position="833"/>
    </location>
</feature>
<dbReference type="AlphaFoldDB" id="A0A0L8I9N0"/>
<dbReference type="SFLD" id="SFLDF00027">
    <property type="entry name" value="p-type_atpase"/>
    <property type="match status" value="1"/>
</dbReference>
<evidence type="ECO:0000256" key="11">
    <source>
        <dbReference type="ARBA" id="ARBA00034036"/>
    </source>
</evidence>
<evidence type="ECO:0000256" key="14">
    <source>
        <dbReference type="PIRSR" id="PIRSR606539-3"/>
    </source>
</evidence>
<feature type="transmembrane region" description="Helical" evidence="15">
    <location>
        <begin position="889"/>
        <end position="913"/>
    </location>
</feature>
<keyword evidence="7 14" id="KW-0460">Magnesium</keyword>
<feature type="binding site" evidence="14">
    <location>
        <position position="643"/>
    </location>
    <ligand>
        <name>Mg(2+)</name>
        <dbReference type="ChEBI" id="CHEBI:18420"/>
    </ligand>
</feature>
<feature type="binding site" evidence="13">
    <location>
        <position position="517"/>
    </location>
    <ligand>
        <name>ATP</name>
        <dbReference type="ChEBI" id="CHEBI:30616"/>
    </ligand>
</feature>
<dbReference type="SUPFAM" id="SSF56784">
    <property type="entry name" value="HAD-like"/>
    <property type="match status" value="1"/>
</dbReference>
<dbReference type="PANTHER" id="PTHR24092">
    <property type="entry name" value="PROBABLE PHOSPHOLIPID-TRANSPORTING ATPASE"/>
    <property type="match status" value="1"/>
</dbReference>
<dbReference type="SUPFAM" id="SSF81660">
    <property type="entry name" value="Metal cation-transporting ATPase, ATP-binding domain N"/>
    <property type="match status" value="1"/>
</dbReference>
<gene>
    <name evidence="18" type="ORF">OCBIM_22028703mg</name>
</gene>
<name>A0A0L8I9N0_OCTBM</name>
<dbReference type="GO" id="GO:0005524">
    <property type="term" value="F:ATP binding"/>
    <property type="evidence" value="ECO:0007669"/>
    <property type="project" value="UniProtKB-UniRule"/>
</dbReference>
<dbReference type="InterPro" id="IPR018303">
    <property type="entry name" value="ATPase_P-typ_P_site"/>
</dbReference>
<keyword evidence="10 15" id="KW-0472">Membrane</keyword>
<evidence type="ECO:0000256" key="4">
    <source>
        <dbReference type="ARBA" id="ARBA00022723"/>
    </source>
</evidence>
<feature type="binding site" evidence="13">
    <location>
        <position position="383"/>
    </location>
    <ligand>
        <name>ATP</name>
        <dbReference type="ChEBI" id="CHEBI:30616"/>
    </ligand>
</feature>
<feature type="binding site" evidence="13">
    <location>
        <position position="612"/>
    </location>
    <ligand>
        <name>ATP</name>
        <dbReference type="ChEBI" id="CHEBI:30616"/>
    </ligand>
</feature>
<keyword evidence="5 13" id="KW-0547">Nucleotide-binding</keyword>
<protein>
    <recommendedName>
        <fullName evidence="15">Phospholipid-transporting ATPase</fullName>
        <ecNumber evidence="15">7.6.2.1</ecNumber>
    </recommendedName>
</protein>
<dbReference type="Gene3D" id="2.70.150.10">
    <property type="entry name" value="Calcium-transporting ATPase, cytoplasmic transduction domain A"/>
    <property type="match status" value="1"/>
</dbReference>
<evidence type="ECO:0000256" key="10">
    <source>
        <dbReference type="ARBA" id="ARBA00023136"/>
    </source>
</evidence>
<evidence type="ECO:0000313" key="18">
    <source>
        <dbReference type="EMBL" id="KOF97725.1"/>
    </source>
</evidence>
<feature type="domain" description="P-type ATPase C-terminal" evidence="17">
    <location>
        <begin position="665"/>
        <end position="914"/>
    </location>
</feature>
<dbReference type="STRING" id="37653.A0A0L8I9N0"/>
<accession>A0A0L8I9N0</accession>
<dbReference type="EMBL" id="KQ416267">
    <property type="protein sequence ID" value="KOF97725.1"/>
    <property type="molecule type" value="Genomic_DNA"/>
</dbReference>
<keyword evidence="8 15" id="KW-1278">Translocase</keyword>
<evidence type="ECO:0000256" key="6">
    <source>
        <dbReference type="ARBA" id="ARBA00022840"/>
    </source>
</evidence>
<dbReference type="SUPFAM" id="SSF81665">
    <property type="entry name" value="Calcium ATPase, transmembrane domain M"/>
    <property type="match status" value="1"/>
</dbReference>
<feature type="binding site" evidence="13">
    <location>
        <position position="248"/>
    </location>
    <ligand>
        <name>ATP</name>
        <dbReference type="ChEBI" id="CHEBI:30616"/>
    </ligand>
</feature>
<feature type="binding site" evidence="13">
    <location>
        <position position="643"/>
    </location>
    <ligand>
        <name>ATP</name>
        <dbReference type="ChEBI" id="CHEBI:30616"/>
    </ligand>
</feature>
<evidence type="ECO:0000256" key="3">
    <source>
        <dbReference type="ARBA" id="ARBA00022692"/>
    </source>
</evidence>
<dbReference type="InterPro" id="IPR036412">
    <property type="entry name" value="HAD-like_sf"/>
</dbReference>
<dbReference type="PRINTS" id="PR00119">
    <property type="entry name" value="CATATPASE"/>
</dbReference>
<feature type="binding site" evidence="13">
    <location>
        <position position="642"/>
    </location>
    <ligand>
        <name>ATP</name>
        <dbReference type="ChEBI" id="CHEBI:30616"/>
    </ligand>
</feature>
<feature type="binding site" evidence="14">
    <location>
        <position position="247"/>
    </location>
    <ligand>
        <name>Mg(2+)</name>
        <dbReference type="ChEBI" id="CHEBI:18420"/>
    </ligand>
</feature>
<feature type="binding site" evidence="13">
    <location>
        <position position="342"/>
    </location>
    <ligand>
        <name>ATP</name>
        <dbReference type="ChEBI" id="CHEBI:30616"/>
    </ligand>
</feature>
<dbReference type="GO" id="GO:0140326">
    <property type="term" value="F:ATPase-coupled intramembrane lipid transporter activity"/>
    <property type="evidence" value="ECO:0007669"/>
    <property type="project" value="UniProtKB-EC"/>
</dbReference>
<feature type="binding site" evidence="13">
    <location>
        <position position="518"/>
    </location>
    <ligand>
        <name>ATP</name>
        <dbReference type="ChEBI" id="CHEBI:30616"/>
    </ligand>
</feature>
<reference evidence="18" key="1">
    <citation type="submission" date="2015-07" db="EMBL/GenBank/DDBJ databases">
        <title>MeaNS - Measles Nucleotide Surveillance Program.</title>
        <authorList>
            <person name="Tran T."/>
            <person name="Druce J."/>
        </authorList>
    </citation>
    <scope>NUCLEOTIDE SEQUENCE</scope>
    <source>
        <strain evidence="18">UCB-OBI-ISO-001</strain>
        <tissue evidence="18">Gonad</tissue>
    </source>
</reference>
<feature type="transmembrane region" description="Helical" evidence="15">
    <location>
        <begin position="132"/>
        <end position="155"/>
    </location>
</feature>
<dbReference type="InterPro" id="IPR006539">
    <property type="entry name" value="P-type_ATPase_IV"/>
</dbReference>
<feature type="binding site" evidence="14">
    <location>
        <position position="639"/>
    </location>
    <ligand>
        <name>Mg(2+)</name>
        <dbReference type="ChEBI" id="CHEBI:18420"/>
    </ligand>
</feature>
<keyword evidence="4 14" id="KW-0479">Metal-binding</keyword>
<comment type="catalytic activity">
    <reaction evidence="11 15">
        <text>ATP + H2O + phospholipidSide 1 = ADP + phosphate + phospholipidSide 2.</text>
        <dbReference type="EC" id="7.6.2.1"/>
    </reaction>
</comment>
<dbReference type="PROSITE" id="PS00154">
    <property type="entry name" value="ATPASE_E1_E2"/>
    <property type="match status" value="1"/>
</dbReference>
<organism evidence="18">
    <name type="scientific">Octopus bimaculoides</name>
    <name type="common">California two-spotted octopus</name>
    <dbReference type="NCBI Taxonomy" id="37653"/>
    <lineage>
        <taxon>Eukaryota</taxon>
        <taxon>Metazoa</taxon>
        <taxon>Spiralia</taxon>
        <taxon>Lophotrochozoa</taxon>
        <taxon>Mollusca</taxon>
        <taxon>Cephalopoda</taxon>
        <taxon>Coleoidea</taxon>
        <taxon>Octopodiformes</taxon>
        <taxon>Octopoda</taxon>
        <taxon>Incirrata</taxon>
        <taxon>Octopodidae</taxon>
        <taxon>Octopus</taxon>
    </lineage>
</organism>
<evidence type="ECO:0000259" key="17">
    <source>
        <dbReference type="Pfam" id="PF16212"/>
    </source>
</evidence>
<feature type="binding site" evidence="13">
    <location>
        <position position="406"/>
    </location>
    <ligand>
        <name>ATP</name>
        <dbReference type="ChEBI" id="CHEBI:30616"/>
    </ligand>
</feature>
<feature type="binding site" evidence="13">
    <location>
        <position position="247"/>
    </location>
    <ligand>
        <name>ATP</name>
        <dbReference type="ChEBI" id="CHEBI:30616"/>
    </ligand>
</feature>
<comment type="cofactor">
    <cofactor evidence="14">
        <name>Mg(2+)</name>
        <dbReference type="ChEBI" id="CHEBI:18420"/>
    </cofactor>
</comment>
<evidence type="ECO:0000256" key="13">
    <source>
        <dbReference type="PIRSR" id="PIRSR606539-2"/>
    </source>
</evidence>
<dbReference type="GO" id="GO:0016887">
    <property type="term" value="F:ATP hydrolysis activity"/>
    <property type="evidence" value="ECO:0007669"/>
    <property type="project" value="InterPro"/>
</dbReference>
<dbReference type="PANTHER" id="PTHR24092:SF175">
    <property type="entry name" value="PHOSPHOLIPID-TRANSPORTING ATPASE"/>
    <property type="match status" value="1"/>
</dbReference>
<dbReference type="InterPro" id="IPR023298">
    <property type="entry name" value="ATPase_P-typ_TM_dom_sf"/>
</dbReference>
<dbReference type="Gene3D" id="3.40.1110.10">
    <property type="entry name" value="Calcium-transporting ATPase, cytoplasmic domain N"/>
    <property type="match status" value="1"/>
</dbReference>
<dbReference type="InterPro" id="IPR001757">
    <property type="entry name" value="P_typ_ATPase"/>
</dbReference>
<proteinExistence type="inferred from homology"/>
<dbReference type="GO" id="GO:0005783">
    <property type="term" value="C:endoplasmic reticulum"/>
    <property type="evidence" value="ECO:0007669"/>
    <property type="project" value="TreeGrafter"/>
</dbReference>
<dbReference type="GO" id="GO:0005886">
    <property type="term" value="C:plasma membrane"/>
    <property type="evidence" value="ECO:0007669"/>
    <property type="project" value="TreeGrafter"/>
</dbReference>
<dbReference type="GO" id="GO:0045332">
    <property type="term" value="P:phospholipid translocation"/>
    <property type="evidence" value="ECO:0007669"/>
    <property type="project" value="TreeGrafter"/>
</dbReference>
<feature type="binding site" evidence="13">
    <location>
        <position position="437"/>
    </location>
    <ligand>
        <name>ATP</name>
        <dbReference type="ChEBI" id="CHEBI:30616"/>
    </ligand>
</feature>
<feature type="transmembrane region" description="Helical" evidence="15">
    <location>
        <begin position="845"/>
        <end position="869"/>
    </location>
</feature>
<dbReference type="OrthoDB" id="377733at2759"/>
<feature type="binding site" evidence="14">
    <location>
        <position position="249"/>
    </location>
    <ligand>
        <name>Mg(2+)</name>
        <dbReference type="ChEBI" id="CHEBI:18420"/>
    </ligand>
</feature>
<evidence type="ECO:0000256" key="7">
    <source>
        <dbReference type="ARBA" id="ARBA00022842"/>
    </source>
</evidence>
<feature type="binding site" evidence="13">
    <location>
        <position position="249"/>
    </location>
    <ligand>
        <name>ATP</name>
        <dbReference type="ChEBI" id="CHEBI:30616"/>
    </ligand>
</feature>
<feature type="transmembrane region" description="Helical" evidence="15">
    <location>
        <begin position="782"/>
        <end position="802"/>
    </location>
</feature>
<feature type="coiled-coil region" evidence="16">
    <location>
        <begin position="444"/>
        <end position="482"/>
    </location>
</feature>
<keyword evidence="9 15" id="KW-1133">Transmembrane helix</keyword>